<feature type="transmembrane region" description="Helical" evidence="4">
    <location>
        <begin position="452"/>
        <end position="474"/>
    </location>
</feature>
<evidence type="ECO:0000256" key="1">
    <source>
        <dbReference type="ARBA" id="ARBA00022441"/>
    </source>
</evidence>
<evidence type="ECO:0000256" key="5">
    <source>
        <dbReference type="SAM" id="SignalP"/>
    </source>
</evidence>
<name>A0A066XRU4_COLSU</name>
<feature type="compositionally biased region" description="Low complexity" evidence="3">
    <location>
        <begin position="504"/>
        <end position="513"/>
    </location>
</feature>
<dbReference type="Pfam" id="PF24681">
    <property type="entry name" value="Kelch_KLHDC2_KLHL20_DRC7"/>
    <property type="match status" value="1"/>
</dbReference>
<evidence type="ECO:0000256" key="3">
    <source>
        <dbReference type="SAM" id="MobiDB-lite"/>
    </source>
</evidence>
<feature type="signal peptide" evidence="5">
    <location>
        <begin position="1"/>
        <end position="22"/>
    </location>
</feature>
<evidence type="ECO:0000256" key="2">
    <source>
        <dbReference type="ARBA" id="ARBA00022737"/>
    </source>
</evidence>
<protein>
    <submittedName>
        <fullName evidence="6">Putative kelch repeat protein</fullName>
    </submittedName>
</protein>
<keyword evidence="2" id="KW-0677">Repeat</keyword>
<keyword evidence="4" id="KW-0812">Transmembrane</keyword>
<keyword evidence="4" id="KW-0472">Membrane</keyword>
<dbReference type="OrthoDB" id="540004at2759"/>
<organism evidence="6 7">
    <name type="scientific">Colletotrichum sublineola</name>
    <name type="common">Sorghum anthracnose fungus</name>
    <dbReference type="NCBI Taxonomy" id="1173701"/>
    <lineage>
        <taxon>Eukaryota</taxon>
        <taxon>Fungi</taxon>
        <taxon>Dikarya</taxon>
        <taxon>Ascomycota</taxon>
        <taxon>Pezizomycotina</taxon>
        <taxon>Sordariomycetes</taxon>
        <taxon>Hypocreomycetidae</taxon>
        <taxon>Glomerellales</taxon>
        <taxon>Glomerellaceae</taxon>
        <taxon>Colletotrichum</taxon>
        <taxon>Colletotrichum graminicola species complex</taxon>
    </lineage>
</organism>
<dbReference type="PANTHER" id="PTHR46093">
    <property type="entry name" value="ACYL-COA-BINDING DOMAIN-CONTAINING PROTEIN 5"/>
    <property type="match status" value="1"/>
</dbReference>
<feature type="chain" id="PRO_5001630583" evidence="5">
    <location>
        <begin position="23"/>
        <end position="568"/>
    </location>
</feature>
<accession>A0A066XRU4</accession>
<sequence length="568" mass="62270">MVQIPWPAVFLVAGHLLALGTAQDENQPSDVPTADEFVQKDWVSAFIVGDYLYMDGGYLNRTIAGNDTYYYYDTVKNTLSLDLSKSWTPRDVQMRQIPKNAPTKPRQAYFVDASSGTVYGWGGLNTDPAPQQTLVGKFVADGNGGGSWSTEFESESDHKGLAALPRSHGGAVASTPDAGFYFGGISEYTTNQRWNDWISGYFQFDFKSRQKTWTNYTDSPYSPSRTRYAATAHYVPTLGPNGMIMIMGGNELDAGSGGDSALSMETLWFLDPVTHEWYSQKTIGRPPSRRRWSCTVGTHSPNGTYEIFLFGGFDNKMAFDDVYILSLPGFVWQRADVKANNGTARSFMGCVLAGQRQMIVVGGKVANKNAKGRDPFPQGLGIFDVTDLQWKDEYDAKAAEYDSPAIIKSWYITGNLANLSDPVRALFQSTPESDSRGHSGSTAEQSPLTSGAIAGVVIGGVLLVGLIGIAAFFLRRRRNRRTQSGGAPVVHKDPQYSPKELSTETEISELSIKQPNPELQGHDPRYYAAELDASQTLQDPRKYPAGLDLSPISFGSQNQSTITPSTTR</sequence>
<dbReference type="OMA" id="FDISAMA"/>
<reference evidence="7" key="1">
    <citation type="journal article" date="2014" name="Genome Announc.">
        <title>Draft genome sequence of Colletotrichum sublineola, a destructive pathogen of cultivated sorghum.</title>
        <authorList>
            <person name="Baroncelli R."/>
            <person name="Sanz-Martin J.M."/>
            <person name="Rech G.E."/>
            <person name="Sukno S.A."/>
            <person name="Thon M.R."/>
        </authorList>
    </citation>
    <scope>NUCLEOTIDE SEQUENCE [LARGE SCALE GENOMIC DNA]</scope>
    <source>
        <strain evidence="7">TX430BB</strain>
    </source>
</reference>
<keyword evidence="7" id="KW-1185">Reference proteome</keyword>
<gene>
    <name evidence="6" type="ORF">CSUB01_12442</name>
</gene>
<dbReference type="HOGENOM" id="CLU_012508_3_1_1"/>
<keyword evidence="4" id="KW-1133">Transmembrane helix</keyword>
<dbReference type="Proteomes" id="UP000027238">
    <property type="component" value="Unassembled WGS sequence"/>
</dbReference>
<evidence type="ECO:0000313" key="6">
    <source>
        <dbReference type="EMBL" id="KDN71577.1"/>
    </source>
</evidence>
<evidence type="ECO:0000313" key="7">
    <source>
        <dbReference type="Proteomes" id="UP000027238"/>
    </source>
</evidence>
<dbReference type="EMBL" id="JMSE01000161">
    <property type="protein sequence ID" value="KDN71577.1"/>
    <property type="molecule type" value="Genomic_DNA"/>
</dbReference>
<dbReference type="SUPFAM" id="SSF117281">
    <property type="entry name" value="Kelch motif"/>
    <property type="match status" value="1"/>
</dbReference>
<dbReference type="PANTHER" id="PTHR46093:SF18">
    <property type="entry name" value="FIBRONECTIN TYPE-III DOMAIN-CONTAINING PROTEIN"/>
    <property type="match status" value="1"/>
</dbReference>
<dbReference type="STRING" id="1173701.A0A066XRU4"/>
<dbReference type="eggNOG" id="ENOG502SMKA">
    <property type="taxonomic scope" value="Eukaryota"/>
</dbReference>
<comment type="caution">
    <text evidence="6">The sequence shown here is derived from an EMBL/GenBank/DDBJ whole genome shotgun (WGS) entry which is preliminary data.</text>
</comment>
<keyword evidence="5" id="KW-0732">Signal</keyword>
<evidence type="ECO:0000256" key="4">
    <source>
        <dbReference type="SAM" id="Phobius"/>
    </source>
</evidence>
<dbReference type="AlphaFoldDB" id="A0A066XRU4"/>
<dbReference type="InterPro" id="IPR015915">
    <property type="entry name" value="Kelch-typ_b-propeller"/>
</dbReference>
<feature type="region of interest" description="Disordered" evidence="3">
    <location>
        <begin position="482"/>
        <end position="568"/>
    </location>
</feature>
<proteinExistence type="predicted"/>
<feature type="compositionally biased region" description="Polar residues" evidence="3">
    <location>
        <begin position="553"/>
        <end position="568"/>
    </location>
</feature>
<keyword evidence="1" id="KW-0880">Kelch repeat</keyword>
<dbReference type="Gene3D" id="2.120.10.80">
    <property type="entry name" value="Kelch-type beta propeller"/>
    <property type="match status" value="1"/>
</dbReference>